<dbReference type="Proteomes" id="UP000829194">
    <property type="component" value="Chromosome"/>
</dbReference>
<reference evidence="1 2" key="1">
    <citation type="submission" date="2022-03" db="EMBL/GenBank/DDBJ databases">
        <title>Complete genome sequence of Lysobacter capsici VKM B-2533 and Lysobacter gummosus 10.1.1, promising sources of lytic agents.</title>
        <authorList>
            <person name="Tarlachkov S.V."/>
            <person name="Kudryakova I.V."/>
            <person name="Afoshin A.S."/>
            <person name="Leontyevskaya E.A."/>
            <person name="Leontyevskaya N.V."/>
        </authorList>
    </citation>
    <scope>NUCLEOTIDE SEQUENCE [LARGE SCALE GENOMIC DNA]</scope>
    <source>
        <strain evidence="1 2">10.1.1</strain>
    </source>
</reference>
<dbReference type="RefSeq" id="WP_148649080.1">
    <property type="nucleotide sequence ID" value="NZ_CP011131.1"/>
</dbReference>
<accession>A0ABY3XDL5</accession>
<protein>
    <submittedName>
        <fullName evidence="1">Uncharacterized protein</fullName>
    </submittedName>
</protein>
<dbReference type="EMBL" id="CP093547">
    <property type="protein sequence ID" value="UNP29187.1"/>
    <property type="molecule type" value="Genomic_DNA"/>
</dbReference>
<keyword evidence="2" id="KW-1185">Reference proteome</keyword>
<gene>
    <name evidence="1" type="ORF">MOV92_22405</name>
</gene>
<evidence type="ECO:0000313" key="1">
    <source>
        <dbReference type="EMBL" id="UNP29187.1"/>
    </source>
</evidence>
<name>A0ABY3XDL5_9GAMM</name>
<evidence type="ECO:0000313" key="2">
    <source>
        <dbReference type="Proteomes" id="UP000829194"/>
    </source>
</evidence>
<proteinExistence type="predicted"/>
<organism evidence="1 2">
    <name type="scientific">Lysobacter gummosus</name>
    <dbReference type="NCBI Taxonomy" id="262324"/>
    <lineage>
        <taxon>Bacteria</taxon>
        <taxon>Pseudomonadati</taxon>
        <taxon>Pseudomonadota</taxon>
        <taxon>Gammaproteobacteria</taxon>
        <taxon>Lysobacterales</taxon>
        <taxon>Lysobacteraceae</taxon>
        <taxon>Lysobacter</taxon>
    </lineage>
</organism>
<sequence length="169" mass="18969">MRAETTLVIFGAVFLASVMNQLPVRAWHVLIARFDRSSFLPYWGFFGPKPAYAGIHVVYRDRSASSWSDWTEIDIPPTGGWRWIWNPARHERKALHDLVNGLAFLIAEAQNDGQVMLSNCHLALVSWVVAQPHVAPDAQCRQFALVEATGHGTARQVRPVFTSEIFSLG</sequence>